<protein>
    <submittedName>
        <fullName evidence="4">Amino acid ABC-transporter, periplasmic amino acid-binding protein</fullName>
    </submittedName>
</protein>
<organism evidence="4 5">
    <name type="scientific">Treponema primitia (strain ATCC BAA-887 / DSM 12427 / ZAS-2)</name>
    <dbReference type="NCBI Taxonomy" id="545694"/>
    <lineage>
        <taxon>Bacteria</taxon>
        <taxon>Pseudomonadati</taxon>
        <taxon>Spirochaetota</taxon>
        <taxon>Spirochaetia</taxon>
        <taxon>Spirochaetales</taxon>
        <taxon>Treponemataceae</taxon>
        <taxon>Treponema</taxon>
    </lineage>
</organism>
<keyword evidence="1 2" id="KW-0732">Signal</keyword>
<evidence type="ECO:0000313" key="5">
    <source>
        <dbReference type="Proteomes" id="UP000009223"/>
    </source>
</evidence>
<feature type="chain" id="PRO_5003332045" evidence="2">
    <location>
        <begin position="21"/>
        <end position="277"/>
    </location>
</feature>
<name>F5YQT6_TREPZ</name>
<dbReference type="OrthoDB" id="359061at2"/>
<dbReference type="Proteomes" id="UP000009223">
    <property type="component" value="Chromosome"/>
</dbReference>
<sequence>MKKYAIVTILLVLAGSVLFAGGSKDTKSSPGAKTIVRVGTEGAYPPYNFVTATGEADGYDVAVVKAIGELLPQYQFVFVPTAWDGIFVALEGGDFDLIASNLGWRKEREEKYYLSTVPYLWGASEIVFKSGRTDIHSLSDLKGKKVAAGVGTSTTTWLEEYIKTTNSNIEIVYTDGNIVNALTEIETGRVDATITSFITTQLTAESLGYKITGITTPELTVSSIHLLFPKTETGKTYQDAFDGALKQLLANGKLAELSRKYFFGKNYTTQEAVAAGL</sequence>
<reference evidence="5" key="1">
    <citation type="submission" date="2009-12" db="EMBL/GenBank/DDBJ databases">
        <title>Complete sequence of Treponema primitia strain ZAS-2.</title>
        <authorList>
            <person name="Tetu S.G."/>
            <person name="Matson E."/>
            <person name="Ren Q."/>
            <person name="Seshadri R."/>
            <person name="Elbourne L."/>
            <person name="Hassan K.A."/>
            <person name="Durkin A."/>
            <person name="Radune D."/>
            <person name="Mohamoud Y."/>
            <person name="Shay R."/>
            <person name="Jin S."/>
            <person name="Zhang X."/>
            <person name="Lucey K."/>
            <person name="Ballor N.R."/>
            <person name="Ottesen E."/>
            <person name="Rosenthal R."/>
            <person name="Allen A."/>
            <person name="Leadbetter J.R."/>
            <person name="Paulsen I.T."/>
        </authorList>
    </citation>
    <scope>NUCLEOTIDE SEQUENCE [LARGE SCALE GENOMIC DNA]</scope>
    <source>
        <strain evidence="5">ATCC BAA-887 / DSM 12427 / ZAS-2</strain>
    </source>
</reference>
<evidence type="ECO:0000313" key="4">
    <source>
        <dbReference type="EMBL" id="AEF84953.1"/>
    </source>
</evidence>
<proteinExistence type="predicted"/>
<dbReference type="EMBL" id="CP001843">
    <property type="protein sequence ID" value="AEF84953.1"/>
    <property type="molecule type" value="Genomic_DNA"/>
</dbReference>
<dbReference type="InterPro" id="IPR001638">
    <property type="entry name" value="Solute-binding_3/MltF_N"/>
</dbReference>
<evidence type="ECO:0000259" key="3">
    <source>
        <dbReference type="SMART" id="SM00062"/>
    </source>
</evidence>
<feature type="domain" description="Solute-binding protein family 3/N-terminal" evidence="3">
    <location>
        <begin position="35"/>
        <end position="265"/>
    </location>
</feature>
<evidence type="ECO:0000256" key="2">
    <source>
        <dbReference type="SAM" id="SignalP"/>
    </source>
</evidence>
<dbReference type="RefSeq" id="WP_015708735.1">
    <property type="nucleotide sequence ID" value="NC_015578.1"/>
</dbReference>
<dbReference type="Pfam" id="PF00497">
    <property type="entry name" value="SBP_bac_3"/>
    <property type="match status" value="1"/>
</dbReference>
<dbReference type="PANTHER" id="PTHR35936:SF19">
    <property type="entry name" value="AMINO-ACID-BINDING PROTEIN YXEM-RELATED"/>
    <property type="match status" value="1"/>
</dbReference>
<evidence type="ECO:0000256" key="1">
    <source>
        <dbReference type="ARBA" id="ARBA00022729"/>
    </source>
</evidence>
<gene>
    <name evidence="4" type="ordered locus">TREPR_1355</name>
</gene>
<dbReference type="PANTHER" id="PTHR35936">
    <property type="entry name" value="MEMBRANE-BOUND LYTIC MUREIN TRANSGLYCOSYLASE F"/>
    <property type="match status" value="1"/>
</dbReference>
<dbReference type="SMART" id="SM00062">
    <property type="entry name" value="PBPb"/>
    <property type="match status" value="1"/>
</dbReference>
<dbReference type="HOGENOM" id="CLU_019602_18_5_12"/>
<dbReference type="STRING" id="545694.TREPR_1355"/>
<dbReference type="SUPFAM" id="SSF53850">
    <property type="entry name" value="Periplasmic binding protein-like II"/>
    <property type="match status" value="1"/>
</dbReference>
<accession>F5YQT6</accession>
<dbReference type="Gene3D" id="3.40.190.10">
    <property type="entry name" value="Periplasmic binding protein-like II"/>
    <property type="match status" value="2"/>
</dbReference>
<dbReference type="AlphaFoldDB" id="F5YQT6"/>
<feature type="signal peptide" evidence="2">
    <location>
        <begin position="1"/>
        <end position="20"/>
    </location>
</feature>
<dbReference type="KEGG" id="tpi:TREPR_1355"/>
<keyword evidence="5" id="KW-1185">Reference proteome</keyword>
<dbReference type="eggNOG" id="COG0834">
    <property type="taxonomic scope" value="Bacteria"/>
</dbReference>
<reference evidence="4 5" key="2">
    <citation type="journal article" date="2011" name="ISME J.">
        <title>RNA-seq reveals cooperative metabolic interactions between two termite-gut spirochete species in co-culture.</title>
        <authorList>
            <person name="Rosenthal A.Z."/>
            <person name="Matson E.G."/>
            <person name="Eldar A."/>
            <person name="Leadbetter J.R."/>
        </authorList>
    </citation>
    <scope>NUCLEOTIDE SEQUENCE [LARGE SCALE GENOMIC DNA]</scope>
    <source>
        <strain evidence="5">ATCC BAA-887 / DSM 12427 / ZAS-2</strain>
    </source>
</reference>